<keyword evidence="7" id="KW-0175">Coiled coil</keyword>
<dbReference type="Pfam" id="PF25876">
    <property type="entry name" value="HH_MFP_RND"/>
    <property type="match status" value="1"/>
</dbReference>
<accession>A0A272EZ02</accession>
<comment type="similarity">
    <text evidence="2">Belongs to the membrane fusion protein (MFP) (TC 8.A.1) family.</text>
</comment>
<dbReference type="Pfam" id="PF25917">
    <property type="entry name" value="BSH_RND"/>
    <property type="match status" value="1"/>
</dbReference>
<feature type="compositionally biased region" description="Polar residues" evidence="8">
    <location>
        <begin position="28"/>
        <end position="46"/>
    </location>
</feature>
<keyword evidence="3" id="KW-0813">Transport</keyword>
<feature type="domain" description="Multidrug resistance protein MdtA-like beta-barrel" evidence="12">
    <location>
        <begin position="221"/>
        <end position="301"/>
    </location>
</feature>
<evidence type="ECO:0000313" key="15">
    <source>
        <dbReference type="EMBL" id="PAS95315.1"/>
    </source>
</evidence>
<dbReference type="PANTHER" id="PTHR30469:SF36">
    <property type="entry name" value="BLL3903 PROTEIN"/>
    <property type="match status" value="1"/>
</dbReference>
<dbReference type="InterPro" id="IPR058626">
    <property type="entry name" value="MdtA-like_b-barrel"/>
</dbReference>
<name>A0A272EZ02_9RHOO</name>
<dbReference type="InterPro" id="IPR058624">
    <property type="entry name" value="MdtA-like_HH"/>
</dbReference>
<evidence type="ECO:0000256" key="9">
    <source>
        <dbReference type="SAM" id="SignalP"/>
    </source>
</evidence>
<evidence type="ECO:0000313" key="17">
    <source>
        <dbReference type="Proteomes" id="UP000623509"/>
    </source>
</evidence>
<dbReference type="PANTHER" id="PTHR30469">
    <property type="entry name" value="MULTIDRUG RESISTANCE PROTEIN MDTA"/>
    <property type="match status" value="1"/>
</dbReference>
<evidence type="ECO:0000256" key="5">
    <source>
        <dbReference type="ARBA" id="ARBA00022519"/>
    </source>
</evidence>
<evidence type="ECO:0000259" key="10">
    <source>
        <dbReference type="Pfam" id="PF25876"/>
    </source>
</evidence>
<dbReference type="InterPro" id="IPR058625">
    <property type="entry name" value="MdtA-like_BSH"/>
</dbReference>
<evidence type="ECO:0000256" key="8">
    <source>
        <dbReference type="SAM" id="MobiDB-lite"/>
    </source>
</evidence>
<dbReference type="InterPro" id="IPR058627">
    <property type="entry name" value="MdtA-like_C"/>
</dbReference>
<evidence type="ECO:0000313" key="14">
    <source>
        <dbReference type="EMBL" id="KAF7600816.1"/>
    </source>
</evidence>
<feature type="region of interest" description="Disordered" evidence="8">
    <location>
        <begin position="375"/>
        <end position="410"/>
    </location>
</feature>
<feature type="domain" description="Multidrug resistance protein MdtA-like barrel-sandwich hybrid" evidence="11">
    <location>
        <begin position="74"/>
        <end position="214"/>
    </location>
</feature>
<dbReference type="AlphaFoldDB" id="A0A272EZ02"/>
<dbReference type="Gene3D" id="2.40.30.170">
    <property type="match status" value="1"/>
</dbReference>
<evidence type="ECO:0000256" key="6">
    <source>
        <dbReference type="ARBA" id="ARBA00023136"/>
    </source>
</evidence>
<feature type="coiled-coil region" evidence="7">
    <location>
        <begin position="152"/>
        <end position="179"/>
    </location>
</feature>
<dbReference type="SUPFAM" id="SSF111369">
    <property type="entry name" value="HlyD-like secretion proteins"/>
    <property type="match status" value="1"/>
</dbReference>
<evidence type="ECO:0000256" key="4">
    <source>
        <dbReference type="ARBA" id="ARBA00022475"/>
    </source>
</evidence>
<dbReference type="NCBIfam" id="TIGR01730">
    <property type="entry name" value="RND_mfp"/>
    <property type="match status" value="1"/>
</dbReference>
<reference evidence="14 17" key="1">
    <citation type="submission" date="2016-08" db="EMBL/GenBank/DDBJ databases">
        <title>Candidatus Dactylopiibacterium carminicum genome sequence.</title>
        <authorList>
            <person name="Ramirez-Puebla S.T."/>
            <person name="Ormeno-Orrillo E."/>
            <person name="Vera-Ponce De Leon A."/>
            <person name="Luis L."/>
            <person name="Sanchez-Flores A."/>
            <person name="Monica R."/>
            <person name="Martinez-Romero E."/>
        </authorList>
    </citation>
    <scope>NUCLEOTIDE SEQUENCE [LARGE SCALE GENOMIC DNA]</scope>
    <source>
        <strain evidence="14">END1</strain>
    </source>
</reference>
<protein>
    <submittedName>
        <fullName evidence="14">Efflux RND transporter periplasmic adaptor subunit</fullName>
    </submittedName>
    <submittedName>
        <fullName evidence="15">Efflux transporter periplasmic adaptor subunit</fullName>
    </submittedName>
</protein>
<feature type="chain" id="PRO_5013080458" evidence="9">
    <location>
        <begin position="27"/>
        <end position="432"/>
    </location>
</feature>
<evidence type="ECO:0000256" key="3">
    <source>
        <dbReference type="ARBA" id="ARBA00022448"/>
    </source>
</evidence>
<evidence type="ECO:0000256" key="7">
    <source>
        <dbReference type="SAM" id="Coils"/>
    </source>
</evidence>
<dbReference type="Proteomes" id="UP000216107">
    <property type="component" value="Unassembled WGS sequence"/>
</dbReference>
<organism evidence="15 16">
    <name type="scientific">Candidatus Dactylopiibacterium carminicum</name>
    <dbReference type="NCBI Taxonomy" id="857335"/>
    <lineage>
        <taxon>Bacteria</taxon>
        <taxon>Pseudomonadati</taxon>
        <taxon>Pseudomonadota</taxon>
        <taxon>Betaproteobacteria</taxon>
        <taxon>Rhodocyclales</taxon>
        <taxon>Rhodocyclaceae</taxon>
        <taxon>Candidatus Dactylopiibacterium</taxon>
    </lineage>
</organism>
<dbReference type="Gene3D" id="2.40.420.20">
    <property type="match status" value="1"/>
</dbReference>
<feature type="domain" description="Multidrug resistance protein MdtA-like C-terminal permuted SH3" evidence="13">
    <location>
        <begin position="305"/>
        <end position="364"/>
    </location>
</feature>
<dbReference type="InterPro" id="IPR006143">
    <property type="entry name" value="RND_pump_MFP"/>
</dbReference>
<comment type="subcellular location">
    <subcellularLocation>
        <location evidence="1">Cell membrane</location>
    </subcellularLocation>
</comment>
<keyword evidence="9" id="KW-0732">Signal</keyword>
<feature type="domain" description="Multidrug resistance protein MdtA-like alpha-helical hairpin" evidence="10">
    <location>
        <begin position="116"/>
        <end position="183"/>
    </location>
</feature>
<comment type="caution">
    <text evidence="15">The sequence shown here is derived from an EMBL/GenBank/DDBJ whole genome shotgun (WGS) entry which is preliminary data.</text>
</comment>
<dbReference type="PROSITE" id="PS51257">
    <property type="entry name" value="PROKAR_LIPOPROTEIN"/>
    <property type="match status" value="1"/>
</dbReference>
<dbReference type="Pfam" id="PF25967">
    <property type="entry name" value="RND-MFP_C"/>
    <property type="match status" value="1"/>
</dbReference>
<dbReference type="Gene3D" id="1.10.287.470">
    <property type="entry name" value="Helix hairpin bin"/>
    <property type="match status" value="1"/>
</dbReference>
<dbReference type="RefSeq" id="WP_095522925.1">
    <property type="nucleotide sequence ID" value="NZ_MDUX01000001.1"/>
</dbReference>
<evidence type="ECO:0000313" key="16">
    <source>
        <dbReference type="Proteomes" id="UP000216107"/>
    </source>
</evidence>
<dbReference type="OrthoDB" id="9783047at2"/>
<sequence length="432" mass="46329">MPRSSFIAFALSCVLLAACQKGEAPAGNNAQGASPNAQQGSSGPRAQLVATTVSRTEDVPLRIEAQGNTLALDEVDIRPQKNGMITAIHFREGNELKAGQLMFTLDARDDDANVGKAEAAVASAEAGVTIAERDLARSQELYEKQYIAPSALDTSRNRLDTAHANLRQAKAALEQAKVSRSYTRITAPFDGRAGVINVRPGSLVTSTSTATALVRLTRMDPIGVSFSISESDMPPLLDALRKGTVPLTAQTIAQATLKGSVNFVDSNVDRTSGTLLVKGSLDNHDRLVWPGQFVNVLVEAGELKDVVVLPTQAVVNGPDYRFVYAVKDDQTVEQRRVEVLRIVDQKAVIRGLPAGVKVVLEGTQNLRPGAHIRENRSDAAQGSSAAPSGPVEIPDGFKPRDPARWEAANDEEKRQMIARWRERQASKAAGAQ</sequence>
<evidence type="ECO:0000259" key="11">
    <source>
        <dbReference type="Pfam" id="PF25917"/>
    </source>
</evidence>
<evidence type="ECO:0000256" key="2">
    <source>
        <dbReference type="ARBA" id="ARBA00009477"/>
    </source>
</evidence>
<keyword evidence="5" id="KW-0997">Cell inner membrane</keyword>
<keyword evidence="4" id="KW-1003">Cell membrane</keyword>
<dbReference type="Proteomes" id="UP000623509">
    <property type="component" value="Unassembled WGS sequence"/>
</dbReference>
<dbReference type="EMBL" id="NMRN01000001">
    <property type="protein sequence ID" value="PAS95315.1"/>
    <property type="molecule type" value="Genomic_DNA"/>
</dbReference>
<evidence type="ECO:0000256" key="1">
    <source>
        <dbReference type="ARBA" id="ARBA00004236"/>
    </source>
</evidence>
<feature type="region of interest" description="Disordered" evidence="8">
    <location>
        <begin position="24"/>
        <end position="46"/>
    </location>
</feature>
<feature type="compositionally biased region" description="Basic and acidic residues" evidence="8">
    <location>
        <begin position="395"/>
        <end position="404"/>
    </location>
</feature>
<dbReference type="Pfam" id="PF25944">
    <property type="entry name" value="Beta-barrel_RND"/>
    <property type="match status" value="1"/>
</dbReference>
<dbReference type="Gene3D" id="2.40.50.100">
    <property type="match status" value="1"/>
</dbReference>
<feature type="compositionally biased region" description="Low complexity" evidence="8">
    <location>
        <begin position="378"/>
        <end position="390"/>
    </location>
</feature>
<evidence type="ECO:0000259" key="13">
    <source>
        <dbReference type="Pfam" id="PF25967"/>
    </source>
</evidence>
<keyword evidence="17" id="KW-1185">Reference proteome</keyword>
<proteinExistence type="inferred from homology"/>
<dbReference type="GO" id="GO:0015562">
    <property type="term" value="F:efflux transmembrane transporter activity"/>
    <property type="evidence" value="ECO:0007669"/>
    <property type="project" value="TreeGrafter"/>
</dbReference>
<dbReference type="GO" id="GO:1990281">
    <property type="term" value="C:efflux pump complex"/>
    <property type="evidence" value="ECO:0007669"/>
    <property type="project" value="TreeGrafter"/>
</dbReference>
<evidence type="ECO:0000259" key="12">
    <source>
        <dbReference type="Pfam" id="PF25944"/>
    </source>
</evidence>
<dbReference type="EMBL" id="MDUX01000001">
    <property type="protein sequence ID" value="KAF7600816.1"/>
    <property type="molecule type" value="Genomic_DNA"/>
</dbReference>
<gene>
    <name evidence="14" type="ORF">BGI27_00230</name>
    <name evidence="15" type="ORF">CGU29_00265</name>
</gene>
<keyword evidence="6" id="KW-0472">Membrane</keyword>
<reference evidence="15 16" key="2">
    <citation type="submission" date="2017-07" db="EMBL/GenBank/DDBJ databases">
        <title>Candidatus Dactylopiibacterium carminicum, a nitrogen-fixing symbiont of the cochineal insect Dactylopius coccus and Dactylopius opuntiae (Hemiptera: Coccoidea: Dactylopiidae).</title>
        <authorList>
            <person name="Vera A."/>
        </authorList>
    </citation>
    <scope>NUCLEOTIDE SEQUENCE [LARGE SCALE GENOMIC DNA]</scope>
    <source>
        <strain evidence="15 16">NFDCM</strain>
    </source>
</reference>
<feature type="signal peptide" evidence="9">
    <location>
        <begin position="1"/>
        <end position="26"/>
    </location>
</feature>